<dbReference type="EMBL" id="JAVHNR010000004">
    <property type="protein sequence ID" value="KAK6345533.1"/>
    <property type="molecule type" value="Genomic_DNA"/>
</dbReference>
<evidence type="ECO:0000313" key="2">
    <source>
        <dbReference type="EMBL" id="KAK6345533.1"/>
    </source>
</evidence>
<reference evidence="2 3" key="1">
    <citation type="submission" date="2019-10" db="EMBL/GenBank/DDBJ databases">
        <authorList>
            <person name="Palmer J.M."/>
        </authorList>
    </citation>
    <scope>NUCLEOTIDE SEQUENCE [LARGE SCALE GENOMIC DNA]</scope>
    <source>
        <strain evidence="2 3">TWF718</strain>
    </source>
</reference>
<organism evidence="2 3">
    <name type="scientific">Orbilia javanica</name>
    <dbReference type="NCBI Taxonomy" id="47235"/>
    <lineage>
        <taxon>Eukaryota</taxon>
        <taxon>Fungi</taxon>
        <taxon>Dikarya</taxon>
        <taxon>Ascomycota</taxon>
        <taxon>Pezizomycotina</taxon>
        <taxon>Orbiliomycetes</taxon>
        <taxon>Orbiliales</taxon>
        <taxon>Orbiliaceae</taxon>
        <taxon>Orbilia</taxon>
    </lineage>
</organism>
<accession>A0AAN8MY82</accession>
<name>A0AAN8MY82_9PEZI</name>
<evidence type="ECO:0000256" key="1">
    <source>
        <dbReference type="SAM" id="MobiDB-lite"/>
    </source>
</evidence>
<gene>
    <name evidence="2" type="ORF">TWF718_007445</name>
</gene>
<feature type="region of interest" description="Disordered" evidence="1">
    <location>
        <begin position="1"/>
        <end position="49"/>
    </location>
</feature>
<evidence type="ECO:0000313" key="3">
    <source>
        <dbReference type="Proteomes" id="UP001313282"/>
    </source>
</evidence>
<comment type="caution">
    <text evidence="2">The sequence shown here is derived from an EMBL/GenBank/DDBJ whole genome shotgun (WGS) entry which is preliminary data.</text>
</comment>
<dbReference type="Proteomes" id="UP001313282">
    <property type="component" value="Unassembled WGS sequence"/>
</dbReference>
<dbReference type="AlphaFoldDB" id="A0AAN8MY82"/>
<protein>
    <submittedName>
        <fullName evidence="2">Uncharacterized protein</fullName>
    </submittedName>
</protein>
<keyword evidence="3" id="KW-1185">Reference proteome</keyword>
<proteinExistence type="predicted"/>
<sequence length="301" mass="33627">MSASPRPEKVTTQPPIDTNSNSSNSTGTLQGRGLLEKHPKATGTEATEAVQTREAVHKLAARKLGAIQKLAEMSLNVEIPGTKKARKTTTRYLSEALEVFEVLGPEFETIIALKVMRGIESKSLKETVAAMMWDKDWKLADIAQVLNSSVDNHHLIFNPIRNLDYEERGRTPLVITTRSKQQDQAPSSTRRVKSRRTMALEDAEKKLTAINDLANLQYRSDRAGSTSDIQKNGIRRYLSKAGNILDVLGPEYDEAVALAVVRGISRNELKEIIAAIMWDKEWTFETVSDILMAVARKEIWK</sequence>